<keyword evidence="4" id="KW-1185">Reference proteome</keyword>
<feature type="region of interest" description="Disordered" evidence="1">
    <location>
        <begin position="73"/>
        <end position="106"/>
    </location>
</feature>
<evidence type="ECO:0000256" key="1">
    <source>
        <dbReference type="SAM" id="MobiDB-lite"/>
    </source>
</evidence>
<gene>
    <name evidence="2" type="ORF">C1SCF055_LOCUS4241</name>
</gene>
<reference evidence="2" key="1">
    <citation type="submission" date="2022-10" db="EMBL/GenBank/DDBJ databases">
        <authorList>
            <person name="Chen Y."/>
            <person name="Dougan E. K."/>
            <person name="Chan C."/>
            <person name="Rhodes N."/>
            <person name="Thang M."/>
        </authorList>
    </citation>
    <scope>NUCLEOTIDE SEQUENCE</scope>
</reference>
<dbReference type="OrthoDB" id="366273at2759"/>
<dbReference type="EMBL" id="CAMXCT020000236">
    <property type="protein sequence ID" value="CAL1129355.1"/>
    <property type="molecule type" value="Genomic_DNA"/>
</dbReference>
<dbReference type="EMBL" id="CAMXCT030000236">
    <property type="protein sequence ID" value="CAL4763292.1"/>
    <property type="molecule type" value="Genomic_DNA"/>
</dbReference>
<comment type="caution">
    <text evidence="2">The sequence shown here is derived from an EMBL/GenBank/DDBJ whole genome shotgun (WGS) entry which is preliminary data.</text>
</comment>
<evidence type="ECO:0000313" key="3">
    <source>
        <dbReference type="EMBL" id="CAL4763292.1"/>
    </source>
</evidence>
<name>A0A9P1FIN3_9DINO</name>
<dbReference type="EMBL" id="CAMXCT010000236">
    <property type="protein sequence ID" value="CAI3975980.1"/>
    <property type="molecule type" value="Genomic_DNA"/>
</dbReference>
<organism evidence="2">
    <name type="scientific">Cladocopium goreaui</name>
    <dbReference type="NCBI Taxonomy" id="2562237"/>
    <lineage>
        <taxon>Eukaryota</taxon>
        <taxon>Sar</taxon>
        <taxon>Alveolata</taxon>
        <taxon>Dinophyceae</taxon>
        <taxon>Suessiales</taxon>
        <taxon>Symbiodiniaceae</taxon>
        <taxon>Cladocopium</taxon>
    </lineage>
</organism>
<sequence length="106" mass="12784">MPVVPKKRITQYFARRRRLMFYLDHYRFLYKHRREHYSRGKYQEPMYVKDYRSPDFRFPGFWPGNFGYAQSQDQAALESTPGELQSTEPPDRPLLIPGHRRGGTIE</sequence>
<proteinExistence type="predicted"/>
<evidence type="ECO:0000313" key="2">
    <source>
        <dbReference type="EMBL" id="CAI3975980.1"/>
    </source>
</evidence>
<reference evidence="3 4" key="2">
    <citation type="submission" date="2024-05" db="EMBL/GenBank/DDBJ databases">
        <authorList>
            <person name="Chen Y."/>
            <person name="Shah S."/>
            <person name="Dougan E. K."/>
            <person name="Thang M."/>
            <person name="Chan C."/>
        </authorList>
    </citation>
    <scope>NUCLEOTIDE SEQUENCE [LARGE SCALE GENOMIC DNA]</scope>
</reference>
<accession>A0A9P1FIN3</accession>
<protein>
    <submittedName>
        <fullName evidence="2">Uncharacterized protein</fullName>
    </submittedName>
</protein>
<evidence type="ECO:0000313" key="4">
    <source>
        <dbReference type="Proteomes" id="UP001152797"/>
    </source>
</evidence>
<dbReference type="Proteomes" id="UP001152797">
    <property type="component" value="Unassembled WGS sequence"/>
</dbReference>
<dbReference type="AlphaFoldDB" id="A0A9P1FIN3"/>